<dbReference type="EMBL" id="VSFF01000015">
    <property type="protein sequence ID" value="TYC09002.1"/>
    <property type="molecule type" value="Genomic_DNA"/>
</dbReference>
<accession>A0A5D0TUL1</accession>
<evidence type="ECO:0000313" key="1">
    <source>
        <dbReference type="EMBL" id="TYC09002.1"/>
    </source>
</evidence>
<comment type="caution">
    <text evidence="1">The sequence shown here is derived from an EMBL/GenBank/DDBJ whole genome shotgun (WGS) entry which is preliminary data.</text>
</comment>
<proteinExistence type="predicted"/>
<keyword evidence="2" id="KW-1185">Reference proteome</keyword>
<sequence length="102" mass="10307">MILRIGSRLRSAVCEAEVVVVRSSGGEVDLRCGGRPMLGIDDPAPEGAAPDSGFAAGVLLGKRYVDAGGGFELLCTRPGAGSLAVADEPLGIKDAKPLPSSD</sequence>
<dbReference type="OrthoDB" id="7478453at2"/>
<name>A0A5D0TUL1_9ACTN</name>
<dbReference type="AlphaFoldDB" id="A0A5D0TUL1"/>
<evidence type="ECO:0000313" key="2">
    <source>
        <dbReference type="Proteomes" id="UP000322634"/>
    </source>
</evidence>
<protein>
    <submittedName>
        <fullName evidence="1">Uncharacterized protein</fullName>
    </submittedName>
</protein>
<dbReference type="RefSeq" id="WP_148354621.1">
    <property type="nucleotide sequence ID" value="NZ_JBHSBF010000032.1"/>
</dbReference>
<dbReference type="Proteomes" id="UP000322634">
    <property type="component" value="Unassembled WGS sequence"/>
</dbReference>
<reference evidence="1 2" key="1">
    <citation type="submission" date="2019-08" db="EMBL/GenBank/DDBJ databases">
        <title>Actinomadura sp. nov. CYP1-5 isolated from mountain soil.</title>
        <authorList>
            <person name="Songsumanus A."/>
            <person name="Kuncharoen N."/>
            <person name="Kudo T."/>
            <person name="Yuki M."/>
            <person name="Igarashi Y."/>
            <person name="Tanasupawat S."/>
        </authorList>
    </citation>
    <scope>NUCLEOTIDE SEQUENCE [LARGE SCALE GENOMIC DNA]</scope>
    <source>
        <strain evidence="1 2">GKU157</strain>
    </source>
</reference>
<organism evidence="1 2">
    <name type="scientific">Actinomadura syzygii</name>
    <dbReference type="NCBI Taxonomy" id="1427538"/>
    <lineage>
        <taxon>Bacteria</taxon>
        <taxon>Bacillati</taxon>
        <taxon>Actinomycetota</taxon>
        <taxon>Actinomycetes</taxon>
        <taxon>Streptosporangiales</taxon>
        <taxon>Thermomonosporaceae</taxon>
        <taxon>Actinomadura</taxon>
    </lineage>
</organism>
<gene>
    <name evidence="1" type="ORF">FXF65_36425</name>
</gene>